<evidence type="ECO:0000313" key="1">
    <source>
        <dbReference type="EMBL" id="TGY97846.1"/>
    </source>
</evidence>
<protein>
    <submittedName>
        <fullName evidence="1">Uncharacterized protein</fullName>
    </submittedName>
</protein>
<comment type="caution">
    <text evidence="1">The sequence shown here is derived from an EMBL/GenBank/DDBJ whole genome shotgun (WGS) entry which is preliminary data.</text>
</comment>
<name>A0AC61S0M4_9FIRM</name>
<organism evidence="1 2">
    <name type="scientific">Petralouisia muris</name>
    <dbReference type="NCBI Taxonomy" id="3032872"/>
    <lineage>
        <taxon>Bacteria</taxon>
        <taxon>Bacillati</taxon>
        <taxon>Bacillota</taxon>
        <taxon>Clostridia</taxon>
        <taxon>Lachnospirales</taxon>
        <taxon>Lachnospiraceae</taxon>
        <taxon>Petralouisia</taxon>
    </lineage>
</organism>
<dbReference type="Proteomes" id="UP000304953">
    <property type="component" value="Unassembled WGS sequence"/>
</dbReference>
<gene>
    <name evidence="1" type="ORF">E5329_03070</name>
</gene>
<sequence length="1005" mass="117036">MSEQKGNQNKIGARCLSDSEAELIMPNYKRIYHQIELFREEKNSMDDAEGQKVNGGNKDQKTNNIGIIGVRGAGKTSILKTIRVQLEKSKRASNDIILPIIVPENMSESGTLMATVLGMLNEVIKERDEEEKKRLKKGNIDCIKKTVLRIKYDEVIKQYTYIQKEYRDILIRQYTTENDYVNRSTSVFNSDTEFINKFNELVDELVDAKKQDGSLLFLFIDDIDLSTYRCADVVKTLLSYLSNENIVTFISGDLETFEEALTLDFLRQENVLNRDILDQKMGSNTLLASKKQLAYEYLKKIIPPAYRYNIKLWSLAEKGNYCIADGEENQTEEASPAEEQRDRRQKVGITLSELLVQKLEGWVDPAFFRYAEIEEDTEGRSQKENESQNLPYTYHLFDNTSRGLNNVYNVLGEISEKKKAPGRDYSKEKKLLLDTIISSKPIYNKYRNDIQLNFFHIGTNTDSKVFFDNAGAVIYKSARLEVQGDNPLSQEEYQEMYHIADPIERFSLFILVDFAARLLYEVDHYEKQIKEDGCYKVLKDQAMKDLFFHPVIAEKVMEVSDYRWETAEEAKLKNEALKKWKKEYPELQDMKLKDVNSSFLLKGDLILNLAYYKNLPLDGILRLYENKSSEALAKETIATAELEQSVVIAMWRAFSSAAKVNGKKTSKMIARYYSVFWKEFAYIRNQLSSSVTQNIVLRLFEDEINAVVKDEENLGEKKEMRRILLNTLDRILAVQDKDEIEEKWKEIHLNDLYVVEKNGEQKKITDDIERRNLERKTEVLKAIDSGMLWHAEVAENVTVYLKMMIKRYLKFIKKALEEEEEWRLKTSNADESWKDLINTYVGVSKTVAKRTRNSVKKILHDNKTDFQKGMSLETYRSVIRELEQLAGNPYVWYGQSEAQQILNELQKASAEPNIQDEDTSQDWDTWISQHSYFTFLLQCLYKYKMEAEQSENIVQNARLLSEIARELPTAHKEADKQTLENFIDELNKNLEQKIDSEDFEELFSS</sequence>
<reference evidence="1" key="1">
    <citation type="submission" date="2019-04" db="EMBL/GenBank/DDBJ databases">
        <title>Microbes associate with the intestines of laboratory mice.</title>
        <authorList>
            <person name="Navarre W."/>
            <person name="Wong E."/>
            <person name="Huang K."/>
            <person name="Tropini C."/>
            <person name="Ng K."/>
            <person name="Yu B."/>
        </authorList>
    </citation>
    <scope>NUCLEOTIDE SEQUENCE</scope>
    <source>
        <strain evidence="1">NM01_1-7b</strain>
    </source>
</reference>
<accession>A0AC61S0M4</accession>
<dbReference type="EMBL" id="SRYA01000004">
    <property type="protein sequence ID" value="TGY97846.1"/>
    <property type="molecule type" value="Genomic_DNA"/>
</dbReference>
<proteinExistence type="predicted"/>
<evidence type="ECO:0000313" key="2">
    <source>
        <dbReference type="Proteomes" id="UP000304953"/>
    </source>
</evidence>
<keyword evidence="2" id="KW-1185">Reference proteome</keyword>